<keyword evidence="3" id="KW-0812">Transmembrane</keyword>
<dbReference type="InterPro" id="IPR048254">
    <property type="entry name" value="CDP_ALCOHOL_P_TRANSF_CS"/>
</dbReference>
<protein>
    <submittedName>
        <fullName evidence="4">CDP-alcohol phosphatidyltransferase family protein</fullName>
    </submittedName>
</protein>
<evidence type="ECO:0000256" key="2">
    <source>
        <dbReference type="RuleBase" id="RU003750"/>
    </source>
</evidence>
<comment type="caution">
    <text evidence="4">The sequence shown here is derived from an EMBL/GenBank/DDBJ whole genome shotgun (WGS) entry which is preliminary data.</text>
</comment>
<keyword evidence="3" id="KW-0472">Membrane</keyword>
<dbReference type="InterPro" id="IPR000462">
    <property type="entry name" value="CDP-OH_P_trans"/>
</dbReference>
<proteinExistence type="inferred from homology"/>
<gene>
    <name evidence="4" type="ORF">NRP21_03395</name>
</gene>
<feature type="transmembrane region" description="Helical" evidence="3">
    <location>
        <begin position="190"/>
        <end position="209"/>
    </location>
</feature>
<dbReference type="Pfam" id="PF01066">
    <property type="entry name" value="CDP-OH_P_transf"/>
    <property type="match status" value="1"/>
</dbReference>
<accession>A0ABT1WZ13</accession>
<comment type="similarity">
    <text evidence="2">Belongs to the CDP-alcohol phosphatidyltransferase class-I family.</text>
</comment>
<organism evidence="4 5">
    <name type="scientific">Roseomonas populi</name>
    <dbReference type="NCBI Taxonomy" id="3121582"/>
    <lineage>
        <taxon>Bacteria</taxon>
        <taxon>Pseudomonadati</taxon>
        <taxon>Pseudomonadota</taxon>
        <taxon>Alphaproteobacteria</taxon>
        <taxon>Acetobacterales</taxon>
        <taxon>Roseomonadaceae</taxon>
        <taxon>Roseomonas</taxon>
    </lineage>
</organism>
<dbReference type="Proteomes" id="UP001524642">
    <property type="component" value="Unassembled WGS sequence"/>
</dbReference>
<dbReference type="Gene3D" id="1.20.120.1760">
    <property type="match status" value="1"/>
</dbReference>
<dbReference type="RefSeq" id="WP_257714771.1">
    <property type="nucleotide sequence ID" value="NZ_JANJOU010000002.1"/>
</dbReference>
<dbReference type="EMBL" id="JANJOU010000002">
    <property type="protein sequence ID" value="MCR0981090.1"/>
    <property type="molecule type" value="Genomic_DNA"/>
</dbReference>
<evidence type="ECO:0000313" key="4">
    <source>
        <dbReference type="EMBL" id="MCR0981090.1"/>
    </source>
</evidence>
<keyword evidence="1 2" id="KW-0808">Transferase</keyword>
<evidence type="ECO:0000256" key="3">
    <source>
        <dbReference type="SAM" id="Phobius"/>
    </source>
</evidence>
<sequence>MAARWIGESAVPVWSMPGSELLRRALARAGVADAAPWGGDAPAGPSLLLRADQVYDASLVKGLAGRPGTLLLRPEDGLPVGAHLPDGERAAPVAAALAASRPAADPAFAGLVAARPTDLVDLYNKALRKRGNPYLLRLDAGTRRAVEWEMFGGSYKGVTDVITKHVWPRPAFHVVRACAALGITPNMVTFASLILVFVALWLFAIGSWWPGLLAAWVMTFLDTVDGKLARVTLTATPMGNVFDHAIDLIHPPFWWLAWIYGLSAAGMPLERPVAIGVIVFGGYVAQRLQEGLFLGLYKMEIHVWRRFDSFFRLWIARRNPNLLILSAFTLIGRPDLGMLALAVWTVFGCLEQVVVTVQAGLARRRAPLRSWLEG</sequence>
<name>A0ABT1WZ13_9PROT</name>
<keyword evidence="5" id="KW-1185">Reference proteome</keyword>
<dbReference type="PROSITE" id="PS00379">
    <property type="entry name" value="CDP_ALCOHOL_P_TRANSF"/>
    <property type="match status" value="1"/>
</dbReference>
<evidence type="ECO:0000313" key="5">
    <source>
        <dbReference type="Proteomes" id="UP001524642"/>
    </source>
</evidence>
<reference evidence="4 5" key="1">
    <citation type="submission" date="2022-06" db="EMBL/GenBank/DDBJ databases">
        <title>Roseomonas CN29.</title>
        <authorList>
            <person name="Cheng Y."/>
            <person name="He X."/>
        </authorList>
    </citation>
    <scope>NUCLEOTIDE SEQUENCE [LARGE SCALE GENOMIC DNA]</scope>
    <source>
        <strain evidence="4 5">CN29</strain>
    </source>
</reference>
<keyword evidence="3" id="KW-1133">Transmembrane helix</keyword>
<evidence type="ECO:0000256" key="1">
    <source>
        <dbReference type="ARBA" id="ARBA00022679"/>
    </source>
</evidence>
<dbReference type="InterPro" id="IPR043130">
    <property type="entry name" value="CDP-OH_PTrfase_TM_dom"/>
</dbReference>